<name>A0A182JBT6_ANOAO</name>
<dbReference type="AlphaFoldDB" id="A0A182JBT6"/>
<reference evidence="1" key="1">
    <citation type="submission" date="2022-08" db="UniProtKB">
        <authorList>
            <consortium name="EnsemblMetazoa"/>
        </authorList>
    </citation>
    <scope>IDENTIFICATION</scope>
    <source>
        <strain evidence="1">EBRO</strain>
    </source>
</reference>
<sequence>MVMMAALLLTEGRFLVGQIIPVERAVGRRVRIERDHRHPRSVALPACHHSLLVQRKHRHQIVLSAHDDVLSIRAPANAQETAKVGPGDPHQLHVLVVEDAQEAVLRHDGQMLTARCASCEGQCWAANFMRFCFWRWLQNQTRTTFFFKSSFSAMAAIFSPEGLGWTANTLGASGSLRLFFAWASASSSHACRIGFSAIMLLWDRVKLSKRQMVLCDSAPTPESIVEN</sequence>
<evidence type="ECO:0000313" key="1">
    <source>
        <dbReference type="EnsemblMetazoa" id="AATE015140-PA.1"/>
    </source>
</evidence>
<dbReference type="VEuPathDB" id="VectorBase:AATE015140"/>
<organism evidence="1">
    <name type="scientific">Anopheles atroparvus</name>
    <name type="common">European mosquito</name>
    <dbReference type="NCBI Taxonomy" id="41427"/>
    <lineage>
        <taxon>Eukaryota</taxon>
        <taxon>Metazoa</taxon>
        <taxon>Ecdysozoa</taxon>
        <taxon>Arthropoda</taxon>
        <taxon>Hexapoda</taxon>
        <taxon>Insecta</taxon>
        <taxon>Pterygota</taxon>
        <taxon>Neoptera</taxon>
        <taxon>Endopterygota</taxon>
        <taxon>Diptera</taxon>
        <taxon>Nematocera</taxon>
        <taxon>Culicoidea</taxon>
        <taxon>Culicidae</taxon>
        <taxon>Anophelinae</taxon>
        <taxon>Anopheles</taxon>
    </lineage>
</organism>
<proteinExistence type="predicted"/>
<protein>
    <submittedName>
        <fullName evidence="1">Uncharacterized protein</fullName>
    </submittedName>
</protein>
<dbReference type="EnsemblMetazoa" id="AATE015140-RA">
    <property type="protein sequence ID" value="AATE015140-PA.1"/>
    <property type="gene ID" value="AATE015140"/>
</dbReference>
<accession>A0A182JBT6</accession>